<dbReference type="InterPro" id="IPR011993">
    <property type="entry name" value="PH-like_dom_sf"/>
</dbReference>
<gene>
    <name evidence="4" type="ORF">P4O66_006387</name>
</gene>
<dbReference type="Pfam" id="PF00621">
    <property type="entry name" value="RhoGEF"/>
    <property type="match status" value="1"/>
</dbReference>
<evidence type="ECO:0000313" key="4">
    <source>
        <dbReference type="EMBL" id="KAK1799858.1"/>
    </source>
</evidence>
<dbReference type="Pfam" id="PF00169">
    <property type="entry name" value="PH"/>
    <property type="match status" value="1"/>
</dbReference>
<dbReference type="InterPro" id="IPR051092">
    <property type="entry name" value="FYVE_RhoGEF_PH"/>
</dbReference>
<feature type="compositionally biased region" description="Basic and acidic residues" evidence="1">
    <location>
        <begin position="1108"/>
        <end position="1126"/>
    </location>
</feature>
<keyword evidence="5" id="KW-1185">Reference proteome</keyword>
<dbReference type="SMART" id="SM00325">
    <property type="entry name" value="RhoGEF"/>
    <property type="match status" value="1"/>
</dbReference>
<dbReference type="InterPro" id="IPR001849">
    <property type="entry name" value="PH_domain"/>
</dbReference>
<dbReference type="InterPro" id="IPR000219">
    <property type="entry name" value="DH_dom"/>
</dbReference>
<feature type="region of interest" description="Disordered" evidence="1">
    <location>
        <begin position="848"/>
        <end position="869"/>
    </location>
</feature>
<feature type="compositionally biased region" description="Polar residues" evidence="1">
    <location>
        <begin position="87"/>
        <end position="98"/>
    </location>
</feature>
<feature type="compositionally biased region" description="Basic and acidic residues" evidence="1">
    <location>
        <begin position="748"/>
        <end position="760"/>
    </location>
</feature>
<sequence length="1747" mass="195969">MHWNINMAMTSSITSSSSMLTIAHAEKERENKRERERTRERENERERMRERENKRERERTRERENKVNCLIRFCFTDQKRPEVARPKTQSRLTITIRSTIMPKACPSSRGPRPPVAPKPRLSPKQEDETYQSTVRNGDRLALEPDSESAGPRDDLYTALQSCVAELSEESGNITEDPVEKTSPSPDGMCDKAMDEGIQVGAGERDKIKMKELMAEGRENRTGADQVDSWNVSKDVAITNVSSAVDHIKTISDESLPQGLSDLDDVADSTGVRPESKTTAQDQTGGESQVSADTTSPYEDIEESTSNQGSTYAEIDHDTDLGSDPDEDMEEPYFNERESFLCEHDTKLVNEACKEDTDPNTEGGVTEAPDDVTGSGALSSRQPSLCEEYPYDVIGPLDDAHAWQPERATKDPSGRFRFPDETEDVFETYSVIEALPEDLTSTSDPEAKSTDEECTSKKVQGTETKMEGTSSHAPFYVLSDDVAELEEGQDGVADGVMSCSESSEPQTKDAVNCDVVDEYADIIDAQDGDDPPLECVSSEDYVEIGDEDEPEDTEHTTKQKNAKEWSARHRHNPVSQRNSCQPRLRLCKITVPADLDLGRTPELTNRVVFAHTTEAFEEDIENLDCHIVPFFEDSDSDSEEHIYEEAGFDSEGENFISLDRKTIVTRSRSLSGKVPGYVPETVPEETGSESQTHDYYTVSLDQNRDPSMPPDTSEINQTISSLKPRRFLLYPRSYSVEGRDTPLSLHLDNSPREEDKVKRGDETLSLPCVITSSGSFSQRSHQSSSGVSTPTSLVDIPPPFELAYITKRPITKSSPSLLIQHESSDKPKKNKTSFKRFLALKFRRKNENKAYGDGSVRSSRSSSESSHHGPLRVIELERKSIDSSSQLQSCAVPPQRSVDCPAAFVVYKDRQNRKGALKTYGSSGVSRVESLEDHSRARFMPLPLTKPRSISFPSADTSDYENIPAMSSDYENIPIPPRRPTRAVTITGFFDDQNHTSAPANENDGYVDMNSLAAIENKTSTQEQETERVVQSSVVRSSRVYHPSAEVIDRLSQGRKPVFTGNTGQTQGDGLSRMWWGQLRLHRPPRGGPTSAYTEPFPVCAAPTSLSAEDDHGRTSEEEEGCSDHGYDRQVDGRSRAYYIAKELLDSERETVCMCETQCVCVCVSLKDWRAAVETAVGEDGEPALPEGRLAQILSTLPQVYEFHTHTLTELDARFQQWEENPRVVEVFLDRRAEFSLFVTYISSYDRSMALLEESCDQSKAFAHVVQRFQQQTAEGVLVPVKHQLLQVIVRVLQYRMLLTDYLNNLSPDSREYEDTQAALVIVSEIADQANDNLKEGENLLRLVHIEYSVKGKKRLLQPGRMNDIMLYTYPQQDGKYRMKNTLPLSGMKVSKPVIDNVPNTLRIEVTDVTITLSASSVAEREDWFHTLSRAIADHAAGLNTFSSSSEVVCRACSRNRYPLKYLKDRMTRVCDRCYAELKKRGGNVSVVCGSAGPHTHRVSRPLSAVFQSLQPPSLWRTRKNTSPLTQVCVGAEGSTMSGSLQRRKKSKKNWKRLWFLIKDQVLYTYTSREDKVARESLPLQGLTVKLPDVSDAEETDSVFQLYHKKTLYYTFRAEDQLTARSKQAQRRKCQRKPARLYRRFRLVSVRHAPLTHLQNRELKPAAVVASFEALLHFSPKWCPGQEFCARFSPREAFALVHGVCVLRKLSDQNALPHPPNTDAQSAGNPASCASCLSVWNSVTDIFTMQEG</sequence>
<feature type="compositionally biased region" description="Polar residues" evidence="1">
    <location>
        <begin position="276"/>
        <end position="296"/>
    </location>
</feature>
<dbReference type="EMBL" id="JAROKS010000011">
    <property type="protein sequence ID" value="KAK1799858.1"/>
    <property type="molecule type" value="Genomic_DNA"/>
</dbReference>
<dbReference type="PROSITE" id="PS50003">
    <property type="entry name" value="PH_DOMAIN"/>
    <property type="match status" value="2"/>
</dbReference>
<dbReference type="SUPFAM" id="SSF50729">
    <property type="entry name" value="PH domain-like"/>
    <property type="match status" value="2"/>
</dbReference>
<dbReference type="PANTHER" id="PTHR12673:SF13">
    <property type="entry name" value="FYVE, RHOGEF AND PH DOMAIN-CONTAINING PROTEIN 5"/>
    <property type="match status" value="1"/>
</dbReference>
<dbReference type="SMART" id="SM00233">
    <property type="entry name" value="PH"/>
    <property type="match status" value="2"/>
</dbReference>
<feature type="region of interest" description="Disordered" evidence="1">
    <location>
        <begin position="1"/>
        <end position="62"/>
    </location>
</feature>
<proteinExistence type="predicted"/>
<dbReference type="CDD" id="cd00160">
    <property type="entry name" value="RhoGEF"/>
    <property type="match status" value="1"/>
</dbReference>
<feature type="region of interest" description="Disordered" evidence="1">
    <location>
        <begin position="772"/>
        <end position="791"/>
    </location>
</feature>
<feature type="compositionally biased region" description="Basic and acidic residues" evidence="1">
    <location>
        <begin position="24"/>
        <end position="62"/>
    </location>
</feature>
<dbReference type="Gene3D" id="3.30.40.10">
    <property type="entry name" value="Zinc/RING finger domain, C3HC4 (zinc finger)"/>
    <property type="match status" value="1"/>
</dbReference>
<feature type="compositionally biased region" description="Low complexity" evidence="1">
    <location>
        <begin position="772"/>
        <end position="787"/>
    </location>
</feature>
<feature type="region of interest" description="Disordered" evidence="1">
    <location>
        <begin position="438"/>
        <end position="468"/>
    </location>
</feature>
<feature type="domain" description="PH" evidence="2">
    <location>
        <begin position="1533"/>
        <end position="1631"/>
    </location>
</feature>
<dbReference type="InterPro" id="IPR013083">
    <property type="entry name" value="Znf_RING/FYVE/PHD"/>
</dbReference>
<evidence type="ECO:0000313" key="5">
    <source>
        <dbReference type="Proteomes" id="UP001239994"/>
    </source>
</evidence>
<dbReference type="PANTHER" id="PTHR12673">
    <property type="entry name" value="FACIOGENITAL DYSPLASIA PROTEIN"/>
    <property type="match status" value="1"/>
</dbReference>
<dbReference type="GO" id="GO:0005737">
    <property type="term" value="C:cytoplasm"/>
    <property type="evidence" value="ECO:0007669"/>
    <property type="project" value="TreeGrafter"/>
</dbReference>
<comment type="caution">
    <text evidence="4">The sequence shown here is derived from an EMBL/GenBank/DDBJ whole genome shotgun (WGS) entry which is preliminary data.</text>
</comment>
<feature type="region of interest" description="Disordered" evidence="1">
    <location>
        <begin position="545"/>
        <end position="576"/>
    </location>
</feature>
<feature type="region of interest" description="Disordered" evidence="1">
    <location>
        <begin position="167"/>
        <end position="189"/>
    </location>
</feature>
<dbReference type="GO" id="GO:0005085">
    <property type="term" value="F:guanyl-nucleotide exchange factor activity"/>
    <property type="evidence" value="ECO:0007669"/>
    <property type="project" value="InterPro"/>
</dbReference>
<feature type="region of interest" description="Disordered" evidence="1">
    <location>
        <begin position="249"/>
        <end position="330"/>
    </location>
</feature>
<feature type="domain" description="DH" evidence="3">
    <location>
        <begin position="1135"/>
        <end position="1332"/>
    </location>
</feature>
<reference evidence="4" key="1">
    <citation type="submission" date="2023-03" db="EMBL/GenBank/DDBJ databases">
        <title>Electrophorus voltai genome.</title>
        <authorList>
            <person name="Bian C."/>
        </authorList>
    </citation>
    <scope>NUCLEOTIDE SEQUENCE</scope>
    <source>
        <strain evidence="4">CB-2022</strain>
        <tissue evidence="4">Muscle</tissue>
    </source>
</reference>
<feature type="region of interest" description="Disordered" evidence="1">
    <location>
        <begin position="674"/>
        <end position="693"/>
    </location>
</feature>
<dbReference type="InterPro" id="IPR035899">
    <property type="entry name" value="DBL_dom_sf"/>
</dbReference>
<feature type="compositionally biased region" description="Polar residues" evidence="1">
    <location>
        <begin position="456"/>
        <end position="468"/>
    </location>
</feature>
<feature type="compositionally biased region" description="Acidic residues" evidence="1">
    <location>
        <begin position="320"/>
        <end position="330"/>
    </location>
</feature>
<accession>A0AAD8ZI47</accession>
<protein>
    <recommendedName>
        <fullName evidence="6">FYVE, RhoGEF and PH domain containing 5a</fullName>
    </recommendedName>
</protein>
<feature type="region of interest" description="Disordered" evidence="1">
    <location>
        <begin position="353"/>
        <end position="383"/>
    </location>
</feature>
<evidence type="ECO:0000259" key="3">
    <source>
        <dbReference type="PROSITE" id="PS50010"/>
    </source>
</evidence>
<name>A0AAD8ZI47_9TELE</name>
<dbReference type="CDD" id="cd13237">
    <property type="entry name" value="PH2_FGD5_FGD6"/>
    <property type="match status" value="1"/>
</dbReference>
<feature type="compositionally biased region" description="Low complexity" evidence="1">
    <location>
        <begin position="854"/>
        <end position="863"/>
    </location>
</feature>
<feature type="compositionally biased region" description="Low complexity" evidence="1">
    <location>
        <begin position="1"/>
        <end position="22"/>
    </location>
</feature>
<organism evidence="4 5">
    <name type="scientific">Electrophorus voltai</name>
    <dbReference type="NCBI Taxonomy" id="2609070"/>
    <lineage>
        <taxon>Eukaryota</taxon>
        <taxon>Metazoa</taxon>
        <taxon>Chordata</taxon>
        <taxon>Craniata</taxon>
        <taxon>Vertebrata</taxon>
        <taxon>Euteleostomi</taxon>
        <taxon>Actinopterygii</taxon>
        <taxon>Neopterygii</taxon>
        <taxon>Teleostei</taxon>
        <taxon>Ostariophysi</taxon>
        <taxon>Gymnotiformes</taxon>
        <taxon>Gymnotoidei</taxon>
        <taxon>Gymnotidae</taxon>
        <taxon>Electrophorus</taxon>
    </lineage>
</organism>
<feature type="compositionally biased region" description="Basic and acidic residues" evidence="1">
    <location>
        <begin position="552"/>
        <end position="566"/>
    </location>
</feature>
<evidence type="ECO:0000259" key="2">
    <source>
        <dbReference type="PROSITE" id="PS50003"/>
    </source>
</evidence>
<feature type="region of interest" description="Disordered" evidence="1">
    <location>
        <begin position="1103"/>
        <end position="1126"/>
    </location>
</feature>
<dbReference type="PROSITE" id="PS50010">
    <property type="entry name" value="DH_2"/>
    <property type="match status" value="1"/>
</dbReference>
<dbReference type="Gene3D" id="2.30.29.30">
    <property type="entry name" value="Pleckstrin-homology domain (PH domain)/Phosphotyrosine-binding domain (PTB)"/>
    <property type="match status" value="2"/>
</dbReference>
<evidence type="ECO:0000256" key="1">
    <source>
        <dbReference type="SAM" id="MobiDB-lite"/>
    </source>
</evidence>
<feature type="compositionally biased region" description="Basic and acidic residues" evidence="1">
    <location>
        <begin position="444"/>
        <end position="455"/>
    </location>
</feature>
<dbReference type="SUPFAM" id="SSF48065">
    <property type="entry name" value="DBL homology domain (DH-domain)"/>
    <property type="match status" value="1"/>
</dbReference>
<feature type="region of interest" description="Disordered" evidence="1">
    <location>
        <begin position="82"/>
        <end position="153"/>
    </location>
</feature>
<dbReference type="Proteomes" id="UP001239994">
    <property type="component" value="Unassembled WGS sequence"/>
</dbReference>
<dbReference type="Gene3D" id="1.20.900.10">
    <property type="entry name" value="Dbl homology (DH) domain"/>
    <property type="match status" value="1"/>
</dbReference>
<evidence type="ECO:0008006" key="6">
    <source>
        <dbReference type="Google" id="ProtNLM"/>
    </source>
</evidence>
<feature type="region of interest" description="Disordered" evidence="1">
    <location>
        <begin position="738"/>
        <end position="760"/>
    </location>
</feature>
<feature type="domain" description="PH" evidence="2">
    <location>
        <begin position="1331"/>
        <end position="1432"/>
    </location>
</feature>